<dbReference type="EMBL" id="BQNB010017235">
    <property type="protein sequence ID" value="GJT60836.1"/>
    <property type="molecule type" value="Genomic_DNA"/>
</dbReference>
<gene>
    <name evidence="1" type="ORF">Tco_1004369</name>
</gene>
<evidence type="ECO:0000313" key="1">
    <source>
        <dbReference type="EMBL" id="GJT60836.1"/>
    </source>
</evidence>
<dbReference type="Proteomes" id="UP001151760">
    <property type="component" value="Unassembled WGS sequence"/>
</dbReference>
<evidence type="ECO:0000313" key="2">
    <source>
        <dbReference type="Proteomes" id="UP001151760"/>
    </source>
</evidence>
<comment type="caution">
    <text evidence="1">The sequence shown here is derived from an EMBL/GenBank/DDBJ whole genome shotgun (WGS) entry which is preliminary data.</text>
</comment>
<reference evidence="1" key="2">
    <citation type="submission" date="2022-01" db="EMBL/GenBank/DDBJ databases">
        <authorList>
            <person name="Yamashiro T."/>
            <person name="Shiraishi A."/>
            <person name="Satake H."/>
            <person name="Nakayama K."/>
        </authorList>
    </citation>
    <scope>NUCLEOTIDE SEQUENCE</scope>
</reference>
<accession>A0ABQ5FC45</accession>
<keyword evidence="2" id="KW-1185">Reference proteome</keyword>
<sequence length="312" mass="35950">MQFNLPVGYKCEFMHSHYDILMIGKDIAEKGDQSTHKHMVHGVDMYHISFIEKLVEGLYFDPSGYAWCYTYTYIQEGVTFIAKREFPTVIDLFGAEMESLLGIVVEEGDRYHRMSSFMMKVLKGVTKKDRDLVWEVSHSISRTHWSLCDLMDSVVDRDCIIDKDHVSGVIEDYRAKIINELNELHDNLSTDSCNTTTKQMIKDYIVAFKGGVEHEEPADADLAKRLHKSEELQMMILLNYAPIKNKSSTIISKKSDDEMITKKRKFEGQLCSSRSLKQPKYIYQEDEDVLDTWDCGPGNYAGTVDVLCYSRP</sequence>
<proteinExistence type="predicted"/>
<name>A0ABQ5FC45_9ASTR</name>
<organism evidence="1 2">
    <name type="scientific">Tanacetum coccineum</name>
    <dbReference type="NCBI Taxonomy" id="301880"/>
    <lineage>
        <taxon>Eukaryota</taxon>
        <taxon>Viridiplantae</taxon>
        <taxon>Streptophyta</taxon>
        <taxon>Embryophyta</taxon>
        <taxon>Tracheophyta</taxon>
        <taxon>Spermatophyta</taxon>
        <taxon>Magnoliopsida</taxon>
        <taxon>eudicotyledons</taxon>
        <taxon>Gunneridae</taxon>
        <taxon>Pentapetalae</taxon>
        <taxon>asterids</taxon>
        <taxon>campanulids</taxon>
        <taxon>Asterales</taxon>
        <taxon>Asteraceae</taxon>
        <taxon>Asteroideae</taxon>
        <taxon>Anthemideae</taxon>
        <taxon>Anthemidinae</taxon>
        <taxon>Tanacetum</taxon>
    </lineage>
</organism>
<reference evidence="1" key="1">
    <citation type="journal article" date="2022" name="Int. J. Mol. Sci.">
        <title>Draft Genome of Tanacetum Coccineum: Genomic Comparison of Closely Related Tanacetum-Family Plants.</title>
        <authorList>
            <person name="Yamashiro T."/>
            <person name="Shiraishi A."/>
            <person name="Nakayama K."/>
            <person name="Satake H."/>
        </authorList>
    </citation>
    <scope>NUCLEOTIDE SEQUENCE</scope>
</reference>
<protein>
    <submittedName>
        <fullName evidence="1">Uncharacterized protein</fullName>
    </submittedName>
</protein>